<keyword evidence="1" id="KW-0479">Metal-binding</keyword>
<comment type="caution">
    <text evidence="6">The sequence shown here is derived from an EMBL/GenBank/DDBJ whole genome shotgun (WGS) entry which is preliminary data.</text>
</comment>
<dbReference type="PANTHER" id="PTHR23055">
    <property type="entry name" value="CALCIUM BINDING PROTEINS"/>
    <property type="match status" value="1"/>
</dbReference>
<evidence type="ECO:0000313" key="7">
    <source>
        <dbReference type="Proteomes" id="UP000681720"/>
    </source>
</evidence>
<dbReference type="PRINTS" id="PR00450">
    <property type="entry name" value="RECOVERIN"/>
</dbReference>
<dbReference type="InterPro" id="IPR002048">
    <property type="entry name" value="EF_hand_dom"/>
</dbReference>
<dbReference type="GO" id="GO:0005509">
    <property type="term" value="F:calcium ion binding"/>
    <property type="evidence" value="ECO:0007669"/>
    <property type="project" value="InterPro"/>
</dbReference>
<evidence type="ECO:0000256" key="1">
    <source>
        <dbReference type="ARBA" id="ARBA00022723"/>
    </source>
</evidence>
<dbReference type="PANTHER" id="PTHR23055:SF69">
    <property type="entry name" value="NEURONAL CALCIUM SENSOR 2"/>
    <property type="match status" value="1"/>
</dbReference>
<evidence type="ECO:0000259" key="5">
    <source>
        <dbReference type="PROSITE" id="PS50222"/>
    </source>
</evidence>
<reference evidence="6" key="1">
    <citation type="submission" date="2021-02" db="EMBL/GenBank/DDBJ databases">
        <authorList>
            <person name="Nowell W R."/>
        </authorList>
    </citation>
    <scope>NUCLEOTIDE SEQUENCE</scope>
</reference>
<feature type="region of interest" description="Disordered" evidence="4">
    <location>
        <begin position="80"/>
        <end position="136"/>
    </location>
</feature>
<dbReference type="CDD" id="cd00051">
    <property type="entry name" value="EFh"/>
    <property type="match status" value="1"/>
</dbReference>
<feature type="compositionally biased region" description="Basic and acidic residues" evidence="4">
    <location>
        <begin position="104"/>
        <end position="114"/>
    </location>
</feature>
<dbReference type="SMART" id="SM00054">
    <property type="entry name" value="EFh"/>
    <property type="match status" value="2"/>
</dbReference>
<dbReference type="Proteomes" id="UP000681720">
    <property type="component" value="Unassembled WGS sequence"/>
</dbReference>
<sequence>MFTILPSLYLVATHYFRQCNSSNYCYYEENKNEEEIRISDNNIIHENKFSQTQIPNDNIQATDSNDKYDKTLLQHNHESLVGNHQSSTRSNAKETDTNLSNVNNDKDDQYDEIKSSTIKPNNSSSRLNDEKPKSFTGDIGENDMLYLMKETGFGQEHISLLYKDFLRDCPDGKLTKSKFIDIYKQFYKTGQVAKFCEQPFVYLIRMVQVLLVYFPEFLIAVSMASTKDLVRKTELFFSMYDIDQNGLIDQNEMKCVVESIYELMGLDIHDSTRIDMKVQEIFAKAGCDQSGYLTKDQFALACKNDRYIRKLLVPKTKAPNNR</sequence>
<feature type="compositionally biased region" description="Polar residues" evidence="4">
    <location>
        <begin position="115"/>
        <end position="126"/>
    </location>
</feature>
<evidence type="ECO:0000256" key="3">
    <source>
        <dbReference type="ARBA" id="ARBA00022837"/>
    </source>
</evidence>
<proteinExistence type="predicted"/>
<dbReference type="InterPro" id="IPR028846">
    <property type="entry name" value="Recoverin"/>
</dbReference>
<dbReference type="PROSITE" id="PS00018">
    <property type="entry name" value="EF_HAND_1"/>
    <property type="match status" value="1"/>
</dbReference>
<dbReference type="EMBL" id="CAJOBJ010000106">
    <property type="protein sequence ID" value="CAF3795553.1"/>
    <property type="molecule type" value="Genomic_DNA"/>
</dbReference>
<feature type="domain" description="EF-hand" evidence="5">
    <location>
        <begin position="228"/>
        <end position="263"/>
    </location>
</feature>
<evidence type="ECO:0000256" key="4">
    <source>
        <dbReference type="SAM" id="MobiDB-lite"/>
    </source>
</evidence>
<dbReference type="Gene3D" id="1.10.238.10">
    <property type="entry name" value="EF-hand"/>
    <property type="match status" value="1"/>
</dbReference>
<evidence type="ECO:0000313" key="6">
    <source>
        <dbReference type="EMBL" id="CAF3795553.1"/>
    </source>
</evidence>
<name>A0A8S2JE97_9BILA</name>
<gene>
    <name evidence="6" type="ORF">GIL414_LOCUS793</name>
</gene>
<protein>
    <recommendedName>
        <fullName evidence="5">EF-hand domain-containing protein</fullName>
    </recommendedName>
</protein>
<organism evidence="6 7">
    <name type="scientific">Rotaria magnacalcarata</name>
    <dbReference type="NCBI Taxonomy" id="392030"/>
    <lineage>
        <taxon>Eukaryota</taxon>
        <taxon>Metazoa</taxon>
        <taxon>Spiralia</taxon>
        <taxon>Gnathifera</taxon>
        <taxon>Rotifera</taxon>
        <taxon>Eurotatoria</taxon>
        <taxon>Bdelloidea</taxon>
        <taxon>Philodinida</taxon>
        <taxon>Philodinidae</taxon>
        <taxon>Rotaria</taxon>
    </lineage>
</organism>
<dbReference type="InterPro" id="IPR011992">
    <property type="entry name" value="EF-hand-dom_pair"/>
</dbReference>
<keyword evidence="3" id="KW-0106">Calcium</keyword>
<accession>A0A8S2JE97</accession>
<dbReference type="InterPro" id="IPR018247">
    <property type="entry name" value="EF_Hand_1_Ca_BS"/>
</dbReference>
<evidence type="ECO:0000256" key="2">
    <source>
        <dbReference type="ARBA" id="ARBA00022737"/>
    </source>
</evidence>
<keyword evidence="2" id="KW-0677">Repeat</keyword>
<dbReference type="PROSITE" id="PS50222">
    <property type="entry name" value="EF_HAND_2"/>
    <property type="match status" value="1"/>
</dbReference>
<dbReference type="SUPFAM" id="SSF47473">
    <property type="entry name" value="EF-hand"/>
    <property type="match status" value="1"/>
</dbReference>
<dbReference type="AlphaFoldDB" id="A0A8S2JE97"/>